<dbReference type="EMBL" id="MU266352">
    <property type="protein sequence ID" value="KAH7928537.1"/>
    <property type="molecule type" value="Genomic_DNA"/>
</dbReference>
<keyword evidence="2" id="KW-1185">Reference proteome</keyword>
<reference evidence="1" key="1">
    <citation type="journal article" date="2021" name="New Phytol.">
        <title>Evolutionary innovations through gain and loss of genes in the ectomycorrhizal Boletales.</title>
        <authorList>
            <person name="Wu G."/>
            <person name="Miyauchi S."/>
            <person name="Morin E."/>
            <person name="Kuo A."/>
            <person name="Drula E."/>
            <person name="Varga T."/>
            <person name="Kohler A."/>
            <person name="Feng B."/>
            <person name="Cao Y."/>
            <person name="Lipzen A."/>
            <person name="Daum C."/>
            <person name="Hundley H."/>
            <person name="Pangilinan J."/>
            <person name="Johnson J."/>
            <person name="Barry K."/>
            <person name="LaButti K."/>
            <person name="Ng V."/>
            <person name="Ahrendt S."/>
            <person name="Min B."/>
            <person name="Choi I.G."/>
            <person name="Park H."/>
            <person name="Plett J.M."/>
            <person name="Magnuson J."/>
            <person name="Spatafora J.W."/>
            <person name="Nagy L.G."/>
            <person name="Henrissat B."/>
            <person name="Grigoriev I.V."/>
            <person name="Yang Z.L."/>
            <person name="Xu J."/>
            <person name="Martin F.M."/>
        </authorList>
    </citation>
    <scope>NUCLEOTIDE SEQUENCE</scope>
    <source>
        <strain evidence="1">KUC20120723A-06</strain>
    </source>
</reference>
<protein>
    <submittedName>
        <fullName evidence="1">Uncharacterized protein</fullName>
    </submittedName>
</protein>
<comment type="caution">
    <text evidence="1">The sequence shown here is derived from an EMBL/GenBank/DDBJ whole genome shotgun (WGS) entry which is preliminary data.</text>
</comment>
<proteinExistence type="predicted"/>
<accession>A0ACB8BSV3</accession>
<gene>
    <name evidence="1" type="ORF">BV22DRAFT_202330</name>
</gene>
<evidence type="ECO:0000313" key="2">
    <source>
        <dbReference type="Proteomes" id="UP000790709"/>
    </source>
</evidence>
<dbReference type="Proteomes" id="UP000790709">
    <property type="component" value="Unassembled WGS sequence"/>
</dbReference>
<name>A0ACB8BSV3_9AGAM</name>
<organism evidence="1 2">
    <name type="scientific">Leucogyrophana mollusca</name>
    <dbReference type="NCBI Taxonomy" id="85980"/>
    <lineage>
        <taxon>Eukaryota</taxon>
        <taxon>Fungi</taxon>
        <taxon>Dikarya</taxon>
        <taxon>Basidiomycota</taxon>
        <taxon>Agaricomycotina</taxon>
        <taxon>Agaricomycetes</taxon>
        <taxon>Agaricomycetidae</taxon>
        <taxon>Boletales</taxon>
        <taxon>Boletales incertae sedis</taxon>
        <taxon>Leucogyrophana</taxon>
    </lineage>
</organism>
<sequence length="76" mass="8501">MRMALSSLFFHWSVPLDLPQRPSLIKSILREAHIQVYMSTFGRTPLAACTELARTTLAKDILLVIGKLKGSKHSAH</sequence>
<evidence type="ECO:0000313" key="1">
    <source>
        <dbReference type="EMBL" id="KAH7928537.1"/>
    </source>
</evidence>